<reference evidence="5" key="1">
    <citation type="submission" date="2016-04" db="EMBL/GenBank/DDBJ databases">
        <authorList>
            <person name="Evans L.H."/>
            <person name="Alamgir A."/>
            <person name="Owens N."/>
            <person name="Weber N.D."/>
            <person name="Virtaneva K."/>
            <person name="Barbian K."/>
            <person name="Babar A."/>
            <person name="Rosenke K."/>
        </authorList>
    </citation>
    <scope>NUCLEOTIDE SEQUENCE</scope>
    <source>
        <strain evidence="5">86</strain>
    </source>
</reference>
<dbReference type="Gene3D" id="3.40.50.2000">
    <property type="entry name" value="Glycogen Phosphorylase B"/>
    <property type="match status" value="2"/>
</dbReference>
<dbReference type="EMBL" id="FLUQ01000005">
    <property type="protein sequence ID" value="SBW09109.1"/>
    <property type="molecule type" value="Genomic_DNA"/>
</dbReference>
<proteinExistence type="inferred from homology"/>
<feature type="domain" description="Glycosyltransferase subfamily 4-like N-terminal" evidence="4">
    <location>
        <begin position="20"/>
        <end position="184"/>
    </location>
</feature>
<comment type="similarity">
    <text evidence="1">Belongs to the glycosyltransferase group 1 family. Glycosyltransferase 4 subfamily.</text>
</comment>
<protein>
    <submittedName>
        <fullName evidence="5">Glycosyl transferase group 1</fullName>
    </submittedName>
</protein>
<sequence>MPHTAPARIALMLPRFSRYGGVEQFGYRLAEALAAKGHSVDFICARQEIAPPPGVRVLRTGRPHGPRWMKMLAFAARAETLRLAGRYDCSISLGKTLRQDILRVGGGPLPAFWRYSEKSYPTAAGRLLKQCLRRANPANMLTRWLENRQYADARLIVAVSHFVRDLIMEAAPGISPDRMRVIYNRPDLGRFSPPSGDQRENARRQFGMAPHVTAIGLATSNFQLKGTAPLIRALTRLPEHCALYVAGGRNHDAYDALAKKLGLADRVHFLGKVDDMPAWYQALDVFALPSFYDACSNAVLEALAAGLPTLSSASNGSAYFLPPENIVQDPGDSDELARALSRLIPQAGENAATGARRPFSWPDGVVSGLEAFVATVEDFLAAKQ</sequence>
<evidence type="ECO:0000256" key="3">
    <source>
        <dbReference type="ARBA" id="ARBA00022679"/>
    </source>
</evidence>
<dbReference type="Pfam" id="PF13692">
    <property type="entry name" value="Glyco_trans_1_4"/>
    <property type="match status" value="1"/>
</dbReference>
<keyword evidence="2" id="KW-0328">Glycosyltransferase</keyword>
<dbReference type="PANTHER" id="PTHR12526">
    <property type="entry name" value="GLYCOSYLTRANSFERASE"/>
    <property type="match status" value="1"/>
</dbReference>
<dbReference type="InterPro" id="IPR028098">
    <property type="entry name" value="Glyco_trans_4-like_N"/>
</dbReference>
<evidence type="ECO:0000256" key="2">
    <source>
        <dbReference type="ARBA" id="ARBA00022676"/>
    </source>
</evidence>
<dbReference type="CDD" id="cd03801">
    <property type="entry name" value="GT4_PimA-like"/>
    <property type="match status" value="1"/>
</dbReference>
<dbReference type="Pfam" id="PF13579">
    <property type="entry name" value="Glyco_trans_4_4"/>
    <property type="match status" value="1"/>
</dbReference>
<dbReference type="PANTHER" id="PTHR12526:SF640">
    <property type="entry name" value="COLANIC ACID BIOSYNTHESIS GLYCOSYLTRANSFERASE WCAL-RELATED"/>
    <property type="match status" value="1"/>
</dbReference>
<accession>A0A212KBL4</accession>
<evidence type="ECO:0000313" key="5">
    <source>
        <dbReference type="EMBL" id="SBW09109.1"/>
    </source>
</evidence>
<dbReference type="GO" id="GO:0016757">
    <property type="term" value="F:glycosyltransferase activity"/>
    <property type="evidence" value="ECO:0007669"/>
    <property type="project" value="UniProtKB-KW"/>
</dbReference>
<keyword evidence="3 5" id="KW-0808">Transferase</keyword>
<name>A0A212KBL4_9DELT</name>
<dbReference type="SUPFAM" id="SSF53756">
    <property type="entry name" value="UDP-Glycosyltransferase/glycogen phosphorylase"/>
    <property type="match status" value="1"/>
</dbReference>
<gene>
    <name evidence="5" type="ORF">KL86DPRO_50070</name>
</gene>
<organism evidence="5">
    <name type="scientific">uncultured delta proteobacterium</name>
    <dbReference type="NCBI Taxonomy" id="34034"/>
    <lineage>
        <taxon>Bacteria</taxon>
        <taxon>Deltaproteobacteria</taxon>
        <taxon>environmental samples</taxon>
    </lineage>
</organism>
<evidence type="ECO:0000259" key="4">
    <source>
        <dbReference type="Pfam" id="PF13579"/>
    </source>
</evidence>
<evidence type="ECO:0000256" key="1">
    <source>
        <dbReference type="ARBA" id="ARBA00009481"/>
    </source>
</evidence>
<dbReference type="AlphaFoldDB" id="A0A212KBL4"/>